<protein>
    <recommendedName>
        <fullName evidence="1">RNA-binding protein RO60 vWA domain-containing protein</fullName>
    </recommendedName>
</protein>
<dbReference type="AlphaFoldDB" id="A0A8R2JX38"/>
<sequence length="188" mass="21895">MITYDSRIRMKTSMCACSHLISVHEAMTLIILSLIYPEKLENKPTVHGLDSDSFKEIVIDYNEPLTFSTLESILFETPNNRDSQESIDPDRGDIPQVFPYNSIKWAKENNKEFDVFVFLGNNKMNLNLFEMHMKEYQAHFKNPVKIVILCLNGKHYEQYTLGRKNTLFIIGFDKNVGKLINSFLKDDF</sequence>
<dbReference type="KEGG" id="api:115035126"/>
<accession>A0A8R2JX38</accession>
<dbReference type="OrthoDB" id="6098064at2759"/>
<evidence type="ECO:0000313" key="2">
    <source>
        <dbReference type="EnsemblMetazoa" id="XP_029348649.1"/>
    </source>
</evidence>
<dbReference type="SUPFAM" id="SSF53300">
    <property type="entry name" value="vWA-like"/>
    <property type="match status" value="1"/>
</dbReference>
<dbReference type="GeneID" id="115035126"/>
<evidence type="ECO:0000313" key="3">
    <source>
        <dbReference type="Proteomes" id="UP000007819"/>
    </source>
</evidence>
<dbReference type="Pfam" id="PF25045">
    <property type="entry name" value="vWA_Ro60"/>
    <property type="match status" value="1"/>
</dbReference>
<proteinExistence type="predicted"/>
<keyword evidence="3" id="KW-1185">Reference proteome</keyword>
<dbReference type="RefSeq" id="XP_029348649.1">
    <property type="nucleotide sequence ID" value="XM_029492789.1"/>
</dbReference>
<feature type="domain" description="RNA-binding protein RO60 vWA" evidence="1">
    <location>
        <begin position="103"/>
        <end position="183"/>
    </location>
</feature>
<reference evidence="3" key="1">
    <citation type="submission" date="2010-06" db="EMBL/GenBank/DDBJ databases">
        <authorList>
            <person name="Jiang H."/>
            <person name="Abraham K."/>
            <person name="Ali S."/>
            <person name="Alsbrooks S.L."/>
            <person name="Anim B.N."/>
            <person name="Anosike U.S."/>
            <person name="Attaway T."/>
            <person name="Bandaranaike D.P."/>
            <person name="Battles P.K."/>
            <person name="Bell S.N."/>
            <person name="Bell A.V."/>
            <person name="Beltran B."/>
            <person name="Bickham C."/>
            <person name="Bustamante Y."/>
            <person name="Caleb T."/>
            <person name="Canada A."/>
            <person name="Cardenas V."/>
            <person name="Carter K."/>
            <person name="Chacko J."/>
            <person name="Chandrabose M.N."/>
            <person name="Chavez D."/>
            <person name="Chavez A."/>
            <person name="Chen L."/>
            <person name="Chu H.-S."/>
            <person name="Claassen K.J."/>
            <person name="Cockrell R."/>
            <person name="Collins M."/>
            <person name="Cooper J.A."/>
            <person name="Cree A."/>
            <person name="Curry S.M."/>
            <person name="Da Y."/>
            <person name="Dao M.D."/>
            <person name="Das B."/>
            <person name="Davila M.-L."/>
            <person name="Davy-Carroll L."/>
            <person name="Denson S."/>
            <person name="Dinh H."/>
            <person name="Ebong V.E."/>
            <person name="Edwards J.R."/>
            <person name="Egan A."/>
            <person name="El-Daye J."/>
            <person name="Escobedo L."/>
            <person name="Fernandez S."/>
            <person name="Fernando P.R."/>
            <person name="Flagg N."/>
            <person name="Forbes L.D."/>
            <person name="Fowler R.G."/>
            <person name="Fu Q."/>
            <person name="Gabisi R.A."/>
            <person name="Ganer J."/>
            <person name="Garbino Pronczuk A."/>
            <person name="Garcia R.M."/>
            <person name="Garner T."/>
            <person name="Garrett T.E."/>
            <person name="Gonzalez D.A."/>
            <person name="Hamid H."/>
            <person name="Hawkins E.S."/>
            <person name="Hirani K."/>
            <person name="Hogues M.E."/>
            <person name="Hollins B."/>
            <person name="Hsiao C.-H."/>
            <person name="Jabil R."/>
            <person name="James M.L."/>
            <person name="Jhangiani S.N."/>
            <person name="Johnson B."/>
            <person name="Johnson Q."/>
            <person name="Joshi V."/>
            <person name="Kalu J.B."/>
            <person name="Kam C."/>
            <person name="Kashfia A."/>
            <person name="Keebler J."/>
            <person name="Kisamo H."/>
            <person name="Kovar C.L."/>
            <person name="Lago L.A."/>
            <person name="Lai C.-Y."/>
            <person name="Laidlaw J."/>
            <person name="Lara F."/>
            <person name="Le T.-K."/>
            <person name="Lee S.L."/>
            <person name="Legall F.H."/>
            <person name="Lemon S.J."/>
            <person name="Lewis L.R."/>
            <person name="Li B."/>
            <person name="Liu Y."/>
            <person name="Liu Y.-S."/>
            <person name="Lopez J."/>
            <person name="Lozado R.J."/>
            <person name="Lu J."/>
            <person name="Madu R.C."/>
            <person name="Maheshwari M."/>
            <person name="Maheshwari R."/>
            <person name="Malloy K."/>
            <person name="Martinez E."/>
            <person name="Mathew T."/>
            <person name="Mercado I.C."/>
            <person name="Mercado C."/>
            <person name="Meyer B."/>
            <person name="Montgomery K."/>
            <person name="Morgan M.B."/>
            <person name="Munidasa M."/>
            <person name="Nazareth L.V."/>
            <person name="Nelson J."/>
            <person name="Ng B.M."/>
            <person name="Nguyen N.B."/>
            <person name="Nguyen P.Q."/>
            <person name="Nguyen T."/>
            <person name="Obregon M."/>
            <person name="Okwuonu G.O."/>
            <person name="Onwere C.G."/>
            <person name="Orozco G."/>
            <person name="Parra A."/>
            <person name="Patel S."/>
            <person name="Patil S."/>
            <person name="Perez A."/>
            <person name="Perez Y."/>
            <person name="Pham C."/>
            <person name="Primus E.L."/>
            <person name="Pu L.-L."/>
            <person name="Puazo M."/>
            <person name="Qin X."/>
            <person name="Quiroz J.B."/>
            <person name="Reese J."/>
            <person name="Richards S."/>
            <person name="Rives C.M."/>
            <person name="Robberts R."/>
            <person name="Ruiz S.J."/>
            <person name="Ruiz M.J."/>
            <person name="Santibanez J."/>
            <person name="Schneider B.W."/>
            <person name="Sisson I."/>
            <person name="Smith M."/>
            <person name="Sodergren E."/>
            <person name="Song X.-Z."/>
            <person name="Song B.B."/>
            <person name="Summersgill H."/>
            <person name="Thelus R."/>
            <person name="Thornton R.D."/>
            <person name="Trejos Z.Y."/>
            <person name="Usmani K."/>
            <person name="Vattathil S."/>
            <person name="Villasana D."/>
            <person name="Walker D.L."/>
            <person name="Wang S."/>
            <person name="Wang K."/>
            <person name="White C.S."/>
            <person name="Williams A.C."/>
            <person name="Williamson J."/>
            <person name="Wilson K."/>
            <person name="Woghiren I.O."/>
            <person name="Woodworth J.R."/>
            <person name="Worley K.C."/>
            <person name="Wright R.A."/>
            <person name="Wu W."/>
            <person name="Young L."/>
            <person name="Zhang L."/>
            <person name="Zhang J."/>
            <person name="Zhu Y."/>
            <person name="Muzny D.M."/>
            <person name="Weinstock G."/>
            <person name="Gibbs R.A."/>
        </authorList>
    </citation>
    <scope>NUCLEOTIDE SEQUENCE [LARGE SCALE GENOMIC DNA]</scope>
    <source>
        <strain evidence="3">LSR1</strain>
    </source>
</reference>
<name>A0A8R2JX38_ACYPI</name>
<dbReference type="GO" id="GO:0032991">
    <property type="term" value="C:protein-containing complex"/>
    <property type="evidence" value="ECO:0007669"/>
    <property type="project" value="UniProtKB-ARBA"/>
</dbReference>
<dbReference type="InterPro" id="IPR036465">
    <property type="entry name" value="vWFA_dom_sf"/>
</dbReference>
<dbReference type="InterPro" id="IPR056800">
    <property type="entry name" value="vWA_Ro60"/>
</dbReference>
<reference evidence="2" key="2">
    <citation type="submission" date="2022-06" db="UniProtKB">
        <authorList>
            <consortium name="EnsemblMetazoa"/>
        </authorList>
    </citation>
    <scope>IDENTIFICATION</scope>
</reference>
<dbReference type="Proteomes" id="UP000007819">
    <property type="component" value="Chromosome X"/>
</dbReference>
<dbReference type="EnsemblMetazoa" id="XM_029492789.1">
    <property type="protein sequence ID" value="XP_029348649.1"/>
    <property type="gene ID" value="LOC115035126"/>
</dbReference>
<organism evidence="2 3">
    <name type="scientific">Acyrthosiphon pisum</name>
    <name type="common">Pea aphid</name>
    <dbReference type="NCBI Taxonomy" id="7029"/>
    <lineage>
        <taxon>Eukaryota</taxon>
        <taxon>Metazoa</taxon>
        <taxon>Ecdysozoa</taxon>
        <taxon>Arthropoda</taxon>
        <taxon>Hexapoda</taxon>
        <taxon>Insecta</taxon>
        <taxon>Pterygota</taxon>
        <taxon>Neoptera</taxon>
        <taxon>Paraneoptera</taxon>
        <taxon>Hemiptera</taxon>
        <taxon>Sternorrhyncha</taxon>
        <taxon>Aphidomorpha</taxon>
        <taxon>Aphidoidea</taxon>
        <taxon>Aphididae</taxon>
        <taxon>Macrosiphini</taxon>
        <taxon>Acyrthosiphon</taxon>
    </lineage>
</organism>
<dbReference type="Gene3D" id="3.40.50.410">
    <property type="entry name" value="von Willebrand factor, type A domain"/>
    <property type="match status" value="1"/>
</dbReference>
<evidence type="ECO:0000259" key="1">
    <source>
        <dbReference type="Pfam" id="PF25045"/>
    </source>
</evidence>